<name>A0A0E0B008_9ORYZ</name>
<reference evidence="2" key="1">
    <citation type="submission" date="2015-04" db="UniProtKB">
        <authorList>
            <consortium name="EnsemblPlants"/>
        </authorList>
    </citation>
    <scope>IDENTIFICATION</scope>
</reference>
<proteinExistence type="predicted"/>
<dbReference type="Proteomes" id="UP000026961">
    <property type="component" value="Chromosome 9"/>
</dbReference>
<dbReference type="PANTHER" id="PTHR33075">
    <property type="entry name" value="OS02G0499800 PROTEIN"/>
    <property type="match status" value="1"/>
</dbReference>
<evidence type="ECO:0000313" key="3">
    <source>
        <dbReference type="Proteomes" id="UP000026961"/>
    </source>
</evidence>
<feature type="domain" description="DUF7597" evidence="1">
    <location>
        <begin position="201"/>
        <end position="289"/>
    </location>
</feature>
<protein>
    <recommendedName>
        <fullName evidence="1">DUF7597 domain-containing protein</fullName>
    </recommendedName>
</protein>
<organism evidence="2">
    <name type="scientific">Oryza glumipatula</name>
    <dbReference type="NCBI Taxonomy" id="40148"/>
    <lineage>
        <taxon>Eukaryota</taxon>
        <taxon>Viridiplantae</taxon>
        <taxon>Streptophyta</taxon>
        <taxon>Embryophyta</taxon>
        <taxon>Tracheophyta</taxon>
        <taxon>Spermatophyta</taxon>
        <taxon>Magnoliopsida</taxon>
        <taxon>Liliopsida</taxon>
        <taxon>Poales</taxon>
        <taxon>Poaceae</taxon>
        <taxon>BOP clade</taxon>
        <taxon>Oryzoideae</taxon>
        <taxon>Oryzeae</taxon>
        <taxon>Oryzinae</taxon>
        <taxon>Oryza</taxon>
    </lineage>
</organism>
<dbReference type="InterPro" id="IPR056018">
    <property type="entry name" value="DUF7597"/>
</dbReference>
<dbReference type="eggNOG" id="ENOG502R7IS">
    <property type="taxonomic scope" value="Eukaryota"/>
</dbReference>
<keyword evidence="3" id="KW-1185">Reference proteome</keyword>
<dbReference type="AlphaFoldDB" id="A0A0E0B008"/>
<dbReference type="Pfam" id="PF24530">
    <property type="entry name" value="DUF7597"/>
    <property type="match status" value="1"/>
</dbReference>
<dbReference type="HOGENOM" id="CLU_487801_0_0_1"/>
<dbReference type="EnsemblPlants" id="OGLUM09G02410.1">
    <property type="protein sequence ID" value="OGLUM09G02410.1"/>
    <property type="gene ID" value="OGLUM09G02410"/>
</dbReference>
<evidence type="ECO:0000313" key="2">
    <source>
        <dbReference type="EnsemblPlants" id="OGLUM09G02410.1"/>
    </source>
</evidence>
<sequence length="685" mass="76402">MVPPSPLGGWDFHPGNEIRDQCRRLHGTPVHSSSFYCSHPFKLVVDVPRSTFRLEESSVAIALRACLGGSPAGFFVSHLNDRCYSFCVCNKSVGLWIYNLRSYICHDYHMRFFLWRDGGPNWRFEFRRWESEQLSEWSVVKRKKSMSVKSKSVTVASSSIPISKVFNRFHVLDSSRSCSKFLIASSSDLNSQNPISRPKVSKYVLALVLPPLLEDQWDEHRAEIREFLDQVRNIRVLASFPHPNAVALFQISSPVHRDALVLGEPIAYDAVHEVRFVRHDQGPNWRNAPYNHRGWVMLLDFPLDYVTLHNVKQVISTFGELDWWYDSDTLKGRVLARVWYKDLDSVPQYVVWEQPNAPNGQSWTIYVYTLNGEFADAFPPDDDLPMGEGPVDPNVNFEDAPAWQFGNVQNFDQEENQGWGNWDEGQDNVNDNVDFLPEIPQPTDVLQINSSSASNSGSIISISSGEASEIGADNSLMVQEVSVDANVLKDLCQRFPQIMFDKNFVKDASFWSALNSGSVLGSSNWASGNDVPVVSGANEILDPVPLAVAPPPSVFLALTDSDAPVKPAKRAYKKRAVGSATPVVATGLRRSTRLLAISDGRKLSFKDDILVELDPNQGIGKPRGKSVKKLKQVAHEVGLLFSGSSLQESDFMEGTAEVEGPANCPIPLLQKMATDLYGVAPQDVT</sequence>
<dbReference type="Gramene" id="OGLUM09G02410.1">
    <property type="protein sequence ID" value="OGLUM09G02410.1"/>
    <property type="gene ID" value="OGLUM09G02410"/>
</dbReference>
<reference evidence="2" key="2">
    <citation type="submission" date="2018-05" db="EMBL/GenBank/DDBJ databases">
        <title>OgluRS3 (Oryza glumaepatula Reference Sequence Version 3).</title>
        <authorList>
            <person name="Zhang J."/>
            <person name="Kudrna D."/>
            <person name="Lee S."/>
            <person name="Talag J."/>
            <person name="Welchert J."/>
            <person name="Wing R.A."/>
        </authorList>
    </citation>
    <scope>NUCLEOTIDE SEQUENCE [LARGE SCALE GENOMIC DNA]</scope>
</reference>
<evidence type="ECO:0000259" key="1">
    <source>
        <dbReference type="Pfam" id="PF24530"/>
    </source>
</evidence>
<accession>A0A0E0B008</accession>
<dbReference type="PANTHER" id="PTHR33075:SF7">
    <property type="entry name" value="OS02G0303350 PROTEIN"/>
    <property type="match status" value="1"/>
</dbReference>